<dbReference type="Pfam" id="PF01190">
    <property type="entry name" value="Pollen_Ole_e_1"/>
    <property type="match status" value="1"/>
</dbReference>
<dbReference type="PANTHER" id="PTHR33470">
    <property type="entry name" value="OS01G0164075 PROTEIN"/>
    <property type="match status" value="1"/>
</dbReference>
<reference evidence="4 5" key="1">
    <citation type="submission" date="2024-08" db="EMBL/GenBank/DDBJ databases">
        <title>Insights into the chromosomal genome structure of Flemingia macrophylla.</title>
        <authorList>
            <person name="Ding Y."/>
            <person name="Zhao Y."/>
            <person name="Bi W."/>
            <person name="Wu M."/>
            <person name="Zhao G."/>
            <person name="Gong Y."/>
            <person name="Li W."/>
            <person name="Zhang P."/>
        </authorList>
    </citation>
    <scope>NUCLEOTIDE SEQUENCE [LARGE SCALE GENOMIC DNA]</scope>
    <source>
        <strain evidence="4">DYQJB</strain>
        <tissue evidence="4">Leaf</tissue>
    </source>
</reference>
<accession>A0ABD1LJK8</accession>
<comment type="caution">
    <text evidence="4">The sequence shown here is derived from an EMBL/GenBank/DDBJ whole genome shotgun (WGS) entry which is preliminary data.</text>
</comment>
<feature type="chain" id="PRO_5044817373" evidence="3">
    <location>
        <begin position="19"/>
        <end position="222"/>
    </location>
</feature>
<dbReference type="EMBL" id="JBGMDY010000009">
    <property type="protein sequence ID" value="KAL2323672.1"/>
    <property type="molecule type" value="Genomic_DNA"/>
</dbReference>
<name>A0ABD1LJK8_9FABA</name>
<protein>
    <submittedName>
        <fullName evidence="4">Uncharacterized protein</fullName>
    </submittedName>
</protein>
<evidence type="ECO:0000256" key="2">
    <source>
        <dbReference type="SAM" id="MobiDB-lite"/>
    </source>
</evidence>
<dbReference type="Proteomes" id="UP001603857">
    <property type="component" value="Unassembled WGS sequence"/>
</dbReference>
<evidence type="ECO:0000256" key="1">
    <source>
        <dbReference type="ARBA" id="ARBA00022729"/>
    </source>
</evidence>
<sequence length="222" mass="24269">MLLLAFFVIASATDYGYGPTPKFEYNTDYKPQPTKPAYPVPEPKTNTDYKPQPTKPDYAVPQPKTGDKPKPTKPYYAAPEPKKDELQLLDTIIGVQGVVLCKSGLNYYPIQGALARVTCGCVDDRGYETGPISVLSHVTDSKGYFFATLSLAELGSKLKLTECKAYLESSPLETCKVPTDVNYGISGSSLSSYRLLDNNMKLYTVGPFFCTSQSAKPAPNGY</sequence>
<keyword evidence="1 3" id="KW-0732">Signal</keyword>
<dbReference type="PANTHER" id="PTHR33470:SF40">
    <property type="entry name" value="PROTEIN SEED AND ROOT HAIR PROTECTIVE PROTEIN"/>
    <property type="match status" value="1"/>
</dbReference>
<feature type="signal peptide" evidence="3">
    <location>
        <begin position="1"/>
        <end position="18"/>
    </location>
</feature>
<evidence type="ECO:0000256" key="3">
    <source>
        <dbReference type="SAM" id="SignalP"/>
    </source>
</evidence>
<organism evidence="4 5">
    <name type="scientific">Flemingia macrophylla</name>
    <dbReference type="NCBI Taxonomy" id="520843"/>
    <lineage>
        <taxon>Eukaryota</taxon>
        <taxon>Viridiplantae</taxon>
        <taxon>Streptophyta</taxon>
        <taxon>Embryophyta</taxon>
        <taxon>Tracheophyta</taxon>
        <taxon>Spermatophyta</taxon>
        <taxon>Magnoliopsida</taxon>
        <taxon>eudicotyledons</taxon>
        <taxon>Gunneridae</taxon>
        <taxon>Pentapetalae</taxon>
        <taxon>rosids</taxon>
        <taxon>fabids</taxon>
        <taxon>Fabales</taxon>
        <taxon>Fabaceae</taxon>
        <taxon>Papilionoideae</taxon>
        <taxon>50 kb inversion clade</taxon>
        <taxon>NPAAA clade</taxon>
        <taxon>indigoferoid/millettioid clade</taxon>
        <taxon>Phaseoleae</taxon>
        <taxon>Flemingia</taxon>
    </lineage>
</organism>
<feature type="compositionally biased region" description="Pro residues" evidence="2">
    <location>
        <begin position="33"/>
        <end position="42"/>
    </location>
</feature>
<keyword evidence="5" id="KW-1185">Reference proteome</keyword>
<proteinExistence type="predicted"/>
<gene>
    <name evidence="4" type="ORF">Fmac_028051</name>
</gene>
<feature type="region of interest" description="Disordered" evidence="2">
    <location>
        <begin position="26"/>
        <end position="74"/>
    </location>
</feature>
<evidence type="ECO:0000313" key="5">
    <source>
        <dbReference type="Proteomes" id="UP001603857"/>
    </source>
</evidence>
<dbReference type="AlphaFoldDB" id="A0ABD1LJK8"/>
<evidence type="ECO:0000313" key="4">
    <source>
        <dbReference type="EMBL" id="KAL2323672.1"/>
    </source>
</evidence>